<proteinExistence type="inferred from homology"/>
<dbReference type="GO" id="GO:0006352">
    <property type="term" value="P:DNA-templated transcription initiation"/>
    <property type="evidence" value="ECO:0007669"/>
    <property type="project" value="InterPro"/>
</dbReference>
<evidence type="ECO:0000256" key="4">
    <source>
        <dbReference type="ARBA" id="ARBA00023163"/>
    </source>
</evidence>
<dbReference type="STRING" id="330214.NIDE1747"/>
<sequence>MPYSDPENCARAQAHCMEAASRQAASTIDPKLLARVAKGDQQAFGQLYDQSSTLLFTLAYRILNDRDEAAELLQEVYLEVWRKIAKYDVGRGTPIAWLVTLTRSRAIDRLRARASRGQHVVADSFEHPLVSRTPDVSPNPYEAREDTELRQMMAKAILELPLPQQQAIEMAFYQGLTHTEIAAKLNQPLGTVKTRIKLAMAKLRASLQQTLPQGDGV</sequence>
<evidence type="ECO:0000313" key="8">
    <source>
        <dbReference type="Proteomes" id="UP000001660"/>
    </source>
</evidence>
<comment type="similarity">
    <text evidence="1">Belongs to the sigma-70 factor family. ECF subfamily.</text>
</comment>
<dbReference type="Proteomes" id="UP000001660">
    <property type="component" value="Chromosome"/>
</dbReference>
<keyword evidence="8" id="KW-1185">Reference proteome</keyword>
<dbReference type="InterPro" id="IPR039425">
    <property type="entry name" value="RNA_pol_sigma-70-like"/>
</dbReference>
<dbReference type="PANTHER" id="PTHR43133:SF62">
    <property type="entry name" value="RNA POLYMERASE SIGMA FACTOR SIGZ"/>
    <property type="match status" value="1"/>
</dbReference>
<dbReference type="PANTHER" id="PTHR43133">
    <property type="entry name" value="RNA POLYMERASE ECF-TYPE SIGMA FACTO"/>
    <property type="match status" value="1"/>
</dbReference>
<evidence type="ECO:0000259" key="6">
    <source>
        <dbReference type="Pfam" id="PF08281"/>
    </source>
</evidence>
<dbReference type="SUPFAM" id="SSF88946">
    <property type="entry name" value="Sigma2 domain of RNA polymerase sigma factors"/>
    <property type="match status" value="1"/>
</dbReference>
<protein>
    <submittedName>
        <fullName evidence="7">Putative RNA polymerase sigma factor, sigma-24 homolog</fullName>
    </submittedName>
</protein>
<feature type="domain" description="RNA polymerase sigma-70 region 2" evidence="5">
    <location>
        <begin position="47"/>
        <end position="114"/>
    </location>
</feature>
<dbReference type="NCBIfam" id="TIGR02937">
    <property type="entry name" value="sigma70-ECF"/>
    <property type="match status" value="1"/>
</dbReference>
<keyword evidence="2" id="KW-0805">Transcription regulation</keyword>
<dbReference type="Pfam" id="PF04542">
    <property type="entry name" value="Sigma70_r2"/>
    <property type="match status" value="1"/>
</dbReference>
<dbReference type="EMBL" id="FP929003">
    <property type="protein sequence ID" value="CBK41479.1"/>
    <property type="molecule type" value="Genomic_DNA"/>
</dbReference>
<dbReference type="HOGENOM" id="CLU_047691_9_3_0"/>
<dbReference type="Gene3D" id="1.10.1740.10">
    <property type="match status" value="1"/>
</dbReference>
<dbReference type="Gene3D" id="1.10.10.10">
    <property type="entry name" value="Winged helix-like DNA-binding domain superfamily/Winged helix DNA-binding domain"/>
    <property type="match status" value="1"/>
</dbReference>
<dbReference type="InterPro" id="IPR014284">
    <property type="entry name" value="RNA_pol_sigma-70_dom"/>
</dbReference>
<accession>D8PE20</accession>
<evidence type="ECO:0000313" key="7">
    <source>
        <dbReference type="EMBL" id="CBK41479.1"/>
    </source>
</evidence>
<dbReference type="InterPro" id="IPR013249">
    <property type="entry name" value="RNA_pol_sigma70_r4_t2"/>
</dbReference>
<keyword evidence="3" id="KW-0731">Sigma factor</keyword>
<evidence type="ECO:0000259" key="5">
    <source>
        <dbReference type="Pfam" id="PF04542"/>
    </source>
</evidence>
<keyword evidence="4" id="KW-0804">Transcription</keyword>
<dbReference type="InterPro" id="IPR007627">
    <property type="entry name" value="RNA_pol_sigma70_r2"/>
</dbReference>
<dbReference type="InterPro" id="IPR013325">
    <property type="entry name" value="RNA_pol_sigma_r2"/>
</dbReference>
<name>D8PE20_9BACT</name>
<dbReference type="eggNOG" id="COG1595">
    <property type="taxonomic scope" value="Bacteria"/>
</dbReference>
<dbReference type="KEGG" id="nde:NIDE1747"/>
<dbReference type="AlphaFoldDB" id="D8PE20"/>
<evidence type="ECO:0000256" key="1">
    <source>
        <dbReference type="ARBA" id="ARBA00010641"/>
    </source>
</evidence>
<organism evidence="7 8">
    <name type="scientific">Nitrospira defluvii</name>
    <dbReference type="NCBI Taxonomy" id="330214"/>
    <lineage>
        <taxon>Bacteria</taxon>
        <taxon>Pseudomonadati</taxon>
        <taxon>Nitrospirota</taxon>
        <taxon>Nitrospiria</taxon>
        <taxon>Nitrospirales</taxon>
        <taxon>Nitrospiraceae</taxon>
        <taxon>Nitrospira</taxon>
    </lineage>
</organism>
<dbReference type="CDD" id="cd06171">
    <property type="entry name" value="Sigma70_r4"/>
    <property type="match status" value="1"/>
</dbReference>
<evidence type="ECO:0000256" key="2">
    <source>
        <dbReference type="ARBA" id="ARBA00023015"/>
    </source>
</evidence>
<dbReference type="GO" id="GO:0003677">
    <property type="term" value="F:DNA binding"/>
    <property type="evidence" value="ECO:0007669"/>
    <property type="project" value="InterPro"/>
</dbReference>
<dbReference type="InterPro" id="IPR036388">
    <property type="entry name" value="WH-like_DNA-bd_sf"/>
</dbReference>
<evidence type="ECO:0000256" key="3">
    <source>
        <dbReference type="ARBA" id="ARBA00023082"/>
    </source>
</evidence>
<dbReference type="Pfam" id="PF08281">
    <property type="entry name" value="Sigma70_r4_2"/>
    <property type="match status" value="1"/>
</dbReference>
<gene>
    <name evidence="7" type="ORF">NIDE1747</name>
</gene>
<dbReference type="GO" id="GO:0016987">
    <property type="term" value="F:sigma factor activity"/>
    <property type="evidence" value="ECO:0007669"/>
    <property type="project" value="UniProtKB-KW"/>
</dbReference>
<reference evidence="7 8" key="1">
    <citation type="journal article" date="2010" name="Proc. Natl. Acad. Sci. U.S.A.">
        <title>A Nitrospira metagenome illuminates the physiology and evolution of globally important nitrite-oxidizing bacteria.</title>
        <authorList>
            <person name="Lucker S."/>
            <person name="Wagner M."/>
            <person name="Maixner F."/>
            <person name="Pelletier E."/>
            <person name="Koch H."/>
            <person name="Vacherie B."/>
            <person name="Rattei T."/>
            <person name="Sinninghe Damste J."/>
            <person name="Spieck E."/>
            <person name="Le Paslier D."/>
            <person name="Daims H."/>
        </authorList>
    </citation>
    <scope>NUCLEOTIDE SEQUENCE [LARGE SCALE GENOMIC DNA]</scope>
</reference>
<feature type="domain" description="RNA polymerase sigma factor 70 region 4 type 2" evidence="6">
    <location>
        <begin position="151"/>
        <end position="203"/>
    </location>
</feature>
<dbReference type="SUPFAM" id="SSF88659">
    <property type="entry name" value="Sigma3 and sigma4 domains of RNA polymerase sigma factors"/>
    <property type="match status" value="1"/>
</dbReference>
<dbReference type="InterPro" id="IPR013324">
    <property type="entry name" value="RNA_pol_sigma_r3/r4-like"/>
</dbReference>